<feature type="transmembrane region" description="Helical" evidence="1">
    <location>
        <begin position="74"/>
        <end position="93"/>
    </location>
</feature>
<name>A0ABP1DIP0_9APHY</name>
<organism evidence="2 3">
    <name type="scientific">Somion occarium</name>
    <dbReference type="NCBI Taxonomy" id="3059160"/>
    <lineage>
        <taxon>Eukaryota</taxon>
        <taxon>Fungi</taxon>
        <taxon>Dikarya</taxon>
        <taxon>Basidiomycota</taxon>
        <taxon>Agaricomycotina</taxon>
        <taxon>Agaricomycetes</taxon>
        <taxon>Polyporales</taxon>
        <taxon>Cerrenaceae</taxon>
        <taxon>Somion</taxon>
    </lineage>
</organism>
<feature type="transmembrane region" description="Helical" evidence="1">
    <location>
        <begin position="20"/>
        <end position="40"/>
    </location>
</feature>
<evidence type="ECO:0000313" key="3">
    <source>
        <dbReference type="Proteomes" id="UP001497453"/>
    </source>
</evidence>
<dbReference type="Proteomes" id="UP001497453">
    <property type="component" value="Chromosome 4"/>
</dbReference>
<accession>A0ABP1DIP0</accession>
<keyword evidence="1" id="KW-1133">Transmembrane helix</keyword>
<keyword evidence="1" id="KW-0472">Membrane</keyword>
<reference evidence="3" key="1">
    <citation type="submission" date="2024-04" db="EMBL/GenBank/DDBJ databases">
        <authorList>
            <person name="Shaw F."/>
            <person name="Minotto A."/>
        </authorList>
    </citation>
    <scope>NUCLEOTIDE SEQUENCE [LARGE SCALE GENOMIC DNA]</scope>
</reference>
<evidence type="ECO:0000313" key="2">
    <source>
        <dbReference type="EMBL" id="CAL1706898.1"/>
    </source>
</evidence>
<gene>
    <name evidence="2" type="ORF">GFSPODELE1_LOCUS6105</name>
</gene>
<proteinExistence type="predicted"/>
<sequence length="138" mass="15529">MDIYPTHRRSGGVGPFPYSTFFSSLVVWACYNPVLAVLAFQKHKNSWKIRWVRSLVCTSEGIPRAQGGQGSRGYIVRLAMMGLACTPITVFFLESAQLEEPGDKAPSAHDYDIDHFKFRHNILVDLLSILKLSEPRSD</sequence>
<evidence type="ECO:0000256" key="1">
    <source>
        <dbReference type="SAM" id="Phobius"/>
    </source>
</evidence>
<keyword evidence="1" id="KW-0812">Transmembrane</keyword>
<dbReference type="EMBL" id="OZ037947">
    <property type="protein sequence ID" value="CAL1706898.1"/>
    <property type="molecule type" value="Genomic_DNA"/>
</dbReference>
<protein>
    <submittedName>
        <fullName evidence="2">Uncharacterized protein</fullName>
    </submittedName>
</protein>
<keyword evidence="3" id="KW-1185">Reference proteome</keyword>